<evidence type="ECO:0000313" key="3">
    <source>
        <dbReference type="Proteomes" id="UP000665181"/>
    </source>
</evidence>
<keyword evidence="1" id="KW-0812">Transmembrane</keyword>
<keyword evidence="1" id="KW-1133">Transmembrane helix</keyword>
<sequence length="117" mass="13367">MKMNSITDTITNAIFSPLKSWAEHSPGNWNILIGSGFVLLVVGLILTFVFTKKMGKTDERTNQIALKGSLCTLCALIFCDLLFPKEYMWQVFFLFKYSIAFFASAIYLAVRYKKDFL</sequence>
<evidence type="ECO:0000256" key="1">
    <source>
        <dbReference type="SAM" id="Phobius"/>
    </source>
</evidence>
<organism evidence="2 3">
    <name type="scientific">Bacillus subtilis</name>
    <dbReference type="NCBI Taxonomy" id="1423"/>
    <lineage>
        <taxon>Bacteria</taxon>
        <taxon>Bacillati</taxon>
        <taxon>Bacillota</taxon>
        <taxon>Bacilli</taxon>
        <taxon>Bacillales</taxon>
        <taxon>Bacillaceae</taxon>
        <taxon>Bacillus</taxon>
    </lineage>
</organism>
<feature type="transmembrane region" description="Helical" evidence="1">
    <location>
        <begin position="29"/>
        <end position="52"/>
    </location>
</feature>
<dbReference type="AlphaFoldDB" id="A0A8I1WD82"/>
<feature type="transmembrane region" description="Helical" evidence="1">
    <location>
        <begin position="89"/>
        <end position="110"/>
    </location>
</feature>
<gene>
    <name evidence="2" type="ORF">J5227_10450</name>
</gene>
<dbReference type="EMBL" id="JAGFPW010000007">
    <property type="protein sequence ID" value="MBO3794720.1"/>
    <property type="molecule type" value="Genomic_DNA"/>
</dbReference>
<proteinExistence type="predicted"/>
<name>A0A8I1WD82_BACIU</name>
<accession>A0A8I1WD82</accession>
<dbReference type="Proteomes" id="UP000665181">
    <property type="component" value="Unassembled WGS sequence"/>
</dbReference>
<keyword evidence="1" id="KW-0472">Membrane</keyword>
<evidence type="ECO:0000313" key="2">
    <source>
        <dbReference type="EMBL" id="MBO3794720.1"/>
    </source>
</evidence>
<dbReference type="RefSeq" id="WP_029317379.1">
    <property type="nucleotide sequence ID" value="NZ_AP028964.1"/>
</dbReference>
<protein>
    <submittedName>
        <fullName evidence="2">DUF2178 domain-containing protein</fullName>
    </submittedName>
</protein>
<feature type="transmembrane region" description="Helical" evidence="1">
    <location>
        <begin position="64"/>
        <end position="83"/>
    </location>
</feature>
<comment type="caution">
    <text evidence="2">The sequence shown here is derived from an EMBL/GenBank/DDBJ whole genome shotgun (WGS) entry which is preliminary data.</text>
</comment>
<reference evidence="2" key="1">
    <citation type="submission" date="2021-03" db="EMBL/GenBank/DDBJ databases">
        <title>Isolation of Bacillus subtilis from fermented food sample.</title>
        <authorList>
            <person name="Lakshmanan V."/>
            <person name="Athira K."/>
            <person name="Rajagopal K."/>
        </authorList>
    </citation>
    <scope>NUCLEOTIDE SEQUENCE</scope>
    <source>
        <strain evidence="2">S1</strain>
    </source>
</reference>